<keyword evidence="3" id="KW-0813">Transport</keyword>
<evidence type="ECO:0000256" key="1">
    <source>
        <dbReference type="ARBA" id="ARBA00004442"/>
    </source>
</evidence>
<feature type="chain" id="PRO_5045935034" evidence="8">
    <location>
        <begin position="30"/>
        <end position="423"/>
    </location>
</feature>
<dbReference type="Gene3D" id="1.20.1600.10">
    <property type="entry name" value="Outer membrane efflux proteins (OEP)"/>
    <property type="match status" value="1"/>
</dbReference>
<evidence type="ECO:0000313" key="9">
    <source>
        <dbReference type="EMBL" id="SGY96238.1"/>
    </source>
</evidence>
<proteinExistence type="inferred from homology"/>
<evidence type="ECO:0000256" key="6">
    <source>
        <dbReference type="ARBA" id="ARBA00023136"/>
    </source>
</evidence>
<comment type="similarity">
    <text evidence="2">Belongs to the outer membrane factor (OMF) (TC 1.B.17) family.</text>
</comment>
<dbReference type="Proteomes" id="UP000182660">
    <property type="component" value="Unassembled WGS sequence"/>
</dbReference>
<feature type="signal peptide" evidence="8">
    <location>
        <begin position="1"/>
        <end position="29"/>
    </location>
</feature>
<sequence length="423" mass="47754">MNNKMSVRFRCYNSIFGLIMASFSSSSFALTIEDAWNAAKYYDPIYQQSQLDEQISETGIRMSRSALLPSAEITASSNWNDSSSNTNRYGMSLTQTIWDSSKWAVLDQSEAEYLASKLKFKQSHNDLAERLINAYLALAQSQGDLRLAQQKFDEGTKMLHITELRYKAGKIHSTELEDMRANYVDERAEILANQSKVADKKAVLIALINITPDVVYEIDTTNLTPPKLIVNSETAWLKLANDNSPELLAAKQNVRVVEFGKDQAKSSYYPTLTGSVGYKTNDEFNASLNLRAPLDLNGATSANVDRAKLRVLRAKEEVRAVQIRIKSTISNRYTQLSVDWERVEIAQQQVESRQRLLKNKQIVYDAGMAEASDVIDAHNRLFGSKNALQSLFYQYWQHRISLLKSVGKLDDNTITMISQALQS</sequence>
<comment type="subcellular location">
    <subcellularLocation>
        <location evidence="1">Cell outer membrane</location>
    </subcellularLocation>
</comment>
<name>A0ABY1HGJ2_9GAMM</name>
<evidence type="ECO:0000256" key="4">
    <source>
        <dbReference type="ARBA" id="ARBA00022452"/>
    </source>
</evidence>
<evidence type="ECO:0000256" key="7">
    <source>
        <dbReference type="ARBA" id="ARBA00023237"/>
    </source>
</evidence>
<keyword evidence="10" id="KW-1185">Reference proteome</keyword>
<keyword evidence="4" id="KW-1134">Transmembrane beta strand</keyword>
<keyword evidence="8" id="KW-0732">Signal</keyword>
<dbReference type="InterPro" id="IPR003423">
    <property type="entry name" value="OMP_efflux"/>
</dbReference>
<dbReference type="InterPro" id="IPR051906">
    <property type="entry name" value="TolC-like"/>
</dbReference>
<keyword evidence="7" id="KW-0998">Cell outer membrane</keyword>
<evidence type="ECO:0000256" key="3">
    <source>
        <dbReference type="ARBA" id="ARBA00022448"/>
    </source>
</evidence>
<evidence type="ECO:0000256" key="2">
    <source>
        <dbReference type="ARBA" id="ARBA00007613"/>
    </source>
</evidence>
<dbReference type="SUPFAM" id="SSF56954">
    <property type="entry name" value="Outer membrane efflux proteins (OEP)"/>
    <property type="match status" value="1"/>
</dbReference>
<dbReference type="PANTHER" id="PTHR30026:SF20">
    <property type="entry name" value="OUTER MEMBRANE PROTEIN TOLC"/>
    <property type="match status" value="1"/>
</dbReference>
<dbReference type="GeneID" id="61296993"/>
<protein>
    <submittedName>
        <fullName evidence="9">Outer membrane protein TolC</fullName>
    </submittedName>
</protein>
<keyword evidence="6" id="KW-0472">Membrane</keyword>
<organism evidence="9 10">
    <name type="scientific">Moritella viscosa</name>
    <dbReference type="NCBI Taxonomy" id="80854"/>
    <lineage>
        <taxon>Bacteria</taxon>
        <taxon>Pseudomonadati</taxon>
        <taxon>Pseudomonadota</taxon>
        <taxon>Gammaproteobacteria</taxon>
        <taxon>Alteromonadales</taxon>
        <taxon>Moritellaceae</taxon>
        <taxon>Moritella</taxon>
    </lineage>
</organism>
<gene>
    <name evidence="9" type="ORF">MT2528_3161</name>
</gene>
<evidence type="ECO:0000256" key="8">
    <source>
        <dbReference type="SAM" id="SignalP"/>
    </source>
</evidence>
<reference evidence="9 10" key="1">
    <citation type="submission" date="2016-11" db="EMBL/GenBank/DDBJ databases">
        <authorList>
            <person name="Klemetsen T."/>
        </authorList>
    </citation>
    <scope>NUCLEOTIDE SEQUENCE [LARGE SCALE GENOMIC DNA]</scope>
    <source>
        <strain evidence="9">MT 2528</strain>
    </source>
</reference>
<comment type="caution">
    <text evidence="9">The sequence shown here is derived from an EMBL/GenBank/DDBJ whole genome shotgun (WGS) entry which is preliminary data.</text>
</comment>
<evidence type="ECO:0000313" key="10">
    <source>
        <dbReference type="Proteomes" id="UP000182660"/>
    </source>
</evidence>
<evidence type="ECO:0000256" key="5">
    <source>
        <dbReference type="ARBA" id="ARBA00022692"/>
    </source>
</evidence>
<dbReference type="PANTHER" id="PTHR30026">
    <property type="entry name" value="OUTER MEMBRANE PROTEIN TOLC"/>
    <property type="match status" value="1"/>
</dbReference>
<accession>A0ABY1HGJ2</accession>
<dbReference type="Pfam" id="PF02321">
    <property type="entry name" value="OEP"/>
    <property type="match status" value="2"/>
</dbReference>
<dbReference type="RefSeq" id="WP_075472844.1">
    <property type="nucleotide sequence ID" value="NZ_CAWQZC010000029.1"/>
</dbReference>
<dbReference type="EMBL" id="FPLJ01000069">
    <property type="protein sequence ID" value="SGY96238.1"/>
    <property type="molecule type" value="Genomic_DNA"/>
</dbReference>
<keyword evidence="5" id="KW-0812">Transmembrane</keyword>